<gene>
    <name evidence="4" type="ORF">BE221DRAFT_188578</name>
    <name evidence="3" type="ORF">OT_ostta04g01150</name>
</gene>
<accession>A0A090LZW9</accession>
<dbReference type="EMBL" id="KZ155771">
    <property type="protein sequence ID" value="OUS49313.1"/>
    <property type="molecule type" value="Genomic_DNA"/>
</dbReference>
<reference evidence="4" key="3">
    <citation type="submission" date="2017-04" db="EMBL/GenBank/DDBJ databases">
        <title>Population genomics of picophytoplankton unveils novel chromosome hypervariability.</title>
        <authorList>
            <consortium name="DOE Joint Genome Institute"/>
            <person name="Blanc-Mathieu R."/>
            <person name="Krasovec M."/>
            <person name="Hebrard M."/>
            <person name="Yau S."/>
            <person name="Desgranges E."/>
            <person name="Martin J."/>
            <person name="Schackwitz W."/>
            <person name="Kuo A."/>
            <person name="Salin G."/>
            <person name="Donnadieu C."/>
            <person name="Desdevises Y."/>
            <person name="Sanchez-Ferandin S."/>
            <person name="Moreau H."/>
            <person name="Rivals E."/>
            <person name="Grigoriev I.V."/>
            <person name="Grimsley N."/>
            <person name="Eyre-Walker A."/>
            <person name="Piganeau G."/>
        </authorList>
    </citation>
    <scope>NUCLEOTIDE SEQUENCE [LARGE SCALE GENOMIC DNA]</scope>
    <source>
        <strain evidence="4">RCC 1115</strain>
    </source>
</reference>
<organism evidence="3 5">
    <name type="scientific">Ostreococcus tauri</name>
    <name type="common">Marine green alga</name>
    <dbReference type="NCBI Taxonomy" id="70448"/>
    <lineage>
        <taxon>Eukaryota</taxon>
        <taxon>Viridiplantae</taxon>
        <taxon>Chlorophyta</taxon>
        <taxon>Mamiellophyceae</taxon>
        <taxon>Mamiellales</taxon>
        <taxon>Bathycoccaceae</taxon>
        <taxon>Ostreococcus</taxon>
    </lineage>
</organism>
<dbReference type="Proteomes" id="UP000009170">
    <property type="component" value="Unassembled WGS sequence"/>
</dbReference>
<name>A0A090LZW9_OSTTA</name>
<accession>A0A454Y067</accession>
<dbReference type="Proteomes" id="UP000195557">
    <property type="component" value="Unassembled WGS sequence"/>
</dbReference>
<sequence>MDASLGALQRAQDELRNALTHALADVRNAVDACAKEHANETKMHANERDVARRAIEQGEGDRERLELKLGQCEEALMATKGALSESQALSKEANASHAAEVKDLQMKIAMLTDEKKKSEDTLRHHAQELKQQLIIMQTKLDRAVEIDKAKDEKLAQQDAAHKEKVEEYKKMEHALQLKFQDAQAKIESEHKQVKAHEAEHAKQRDVIMRLEAKNASLIQELDAARAQCVQWQREADVAKANADQARADAEAAKEERMKEEKHRHVAENTTADSRRKAEEATAFAAEQRELRKLAEQSLDVRENELKDLKHKAQMMEKDYKEMLSNERAQRAELEENYETLKQDSVNLYNAYTSCNQQIEEYRIALEREAQDAAALHAALAKQKEDAARDALRTRSTRVVAPPAGFLGSSSFGGGTGSPSFNKSPTGRGNGSGVRIGEADDLRSPPSFHD</sequence>
<dbReference type="InParanoid" id="A0A090LZW9"/>
<proteinExistence type="predicted"/>
<dbReference type="EMBL" id="CAID01000004">
    <property type="protein sequence ID" value="CEF97476.1"/>
    <property type="molecule type" value="Genomic_DNA"/>
</dbReference>
<protein>
    <submittedName>
        <fullName evidence="4">Myosin class II heavy chain</fullName>
    </submittedName>
    <submittedName>
        <fullName evidence="3">Unnamed product</fullName>
    </submittedName>
</protein>
<feature type="region of interest" description="Disordered" evidence="2">
    <location>
        <begin position="392"/>
        <end position="449"/>
    </location>
</feature>
<evidence type="ECO:0000256" key="1">
    <source>
        <dbReference type="SAM" id="Coils"/>
    </source>
</evidence>
<reference evidence="3 5" key="1">
    <citation type="journal article" date="2006" name="Proc. Natl. Acad. Sci. U.S.A.">
        <title>Genome analysis of the smallest free-living eukaryote Ostreococcus tauri unveils many unique features.</title>
        <authorList>
            <person name="Derelle E."/>
            <person name="Ferraz C."/>
            <person name="Rombauts S."/>
            <person name="Rouze P."/>
            <person name="Worden A.Z."/>
            <person name="Robbens S."/>
            <person name="Partensky F."/>
            <person name="Degroeve S."/>
            <person name="Echeynie S."/>
            <person name="Cooke R."/>
            <person name="Saeys Y."/>
            <person name="Wuyts J."/>
            <person name="Jabbari K."/>
            <person name="Bowler C."/>
            <person name="Panaud O."/>
            <person name="Piegu B."/>
            <person name="Ball S.G."/>
            <person name="Ral J.-P."/>
            <person name="Bouget F.-Y."/>
            <person name="Piganeau G."/>
            <person name="De Baets B."/>
            <person name="Picard A."/>
            <person name="Delseny M."/>
            <person name="Demaille J."/>
            <person name="Van de Peer Y."/>
            <person name="Moreau H."/>
        </authorList>
    </citation>
    <scope>NUCLEOTIDE SEQUENCE [LARGE SCALE GENOMIC DNA]</scope>
    <source>
        <strain evidence="3 5">OTTH0595</strain>
    </source>
</reference>
<dbReference type="AlphaFoldDB" id="A0A090LZW9"/>
<reference evidence="3" key="2">
    <citation type="journal article" date="2014" name="BMC Genomics">
        <title>An improved genome of the model marine alga Ostreococcus tauri unfolds by assessing Illumina de novo assemblies.</title>
        <authorList>
            <person name="Blanc-Mathieu R."/>
            <person name="Verhelst B."/>
            <person name="Derelle E."/>
            <person name="Rombauts S."/>
            <person name="Bouget F.Y."/>
            <person name="Carre I."/>
            <person name="Chateau A."/>
            <person name="Eyre-Walker A."/>
            <person name="Grimsley N."/>
            <person name="Moreau H."/>
            <person name="Piegu B."/>
            <person name="Rivals E."/>
            <person name="Schackwitz W."/>
            <person name="Van de Peer Y."/>
            <person name="Piganeau G."/>
        </authorList>
    </citation>
    <scope>NUCLEOTIDE SEQUENCE</scope>
    <source>
        <strain evidence="3">RCC4221</strain>
    </source>
</reference>
<feature type="coiled-coil region" evidence="1">
    <location>
        <begin position="48"/>
        <end position="146"/>
    </location>
</feature>
<evidence type="ECO:0000256" key="2">
    <source>
        <dbReference type="SAM" id="MobiDB-lite"/>
    </source>
</evidence>
<keyword evidence="1" id="KW-0175">Coiled coil</keyword>
<feature type="compositionally biased region" description="Basic and acidic residues" evidence="2">
    <location>
        <begin position="248"/>
        <end position="279"/>
    </location>
</feature>
<evidence type="ECO:0000313" key="3">
    <source>
        <dbReference type="EMBL" id="CEF97476.1"/>
    </source>
</evidence>
<dbReference type="OrthoDB" id="10476739at2759"/>
<accession>A0A1Y5IME5</accession>
<evidence type="ECO:0000313" key="4">
    <source>
        <dbReference type="EMBL" id="OUS49313.1"/>
    </source>
</evidence>
<evidence type="ECO:0000313" key="5">
    <source>
        <dbReference type="Proteomes" id="UP000009170"/>
    </source>
</evidence>
<keyword evidence="5" id="KW-1185">Reference proteome</keyword>
<feature type="compositionally biased region" description="Basic and acidic residues" evidence="2">
    <location>
        <begin position="436"/>
        <end position="449"/>
    </location>
</feature>
<feature type="region of interest" description="Disordered" evidence="2">
    <location>
        <begin position="248"/>
        <end position="281"/>
    </location>
</feature>